<evidence type="ECO:0008006" key="4">
    <source>
        <dbReference type="Google" id="ProtNLM"/>
    </source>
</evidence>
<evidence type="ECO:0000313" key="2">
    <source>
        <dbReference type="EMBL" id="EJW20350.1"/>
    </source>
</evidence>
<keyword evidence="3" id="KW-1185">Reference proteome</keyword>
<protein>
    <recommendedName>
        <fullName evidence="4">DUF177 domain-containing protein</fullName>
    </recommendedName>
</protein>
<dbReference type="Proteomes" id="UP000004836">
    <property type="component" value="Unassembled WGS sequence"/>
</dbReference>
<feature type="region of interest" description="Disordered" evidence="1">
    <location>
        <begin position="161"/>
        <end position="199"/>
    </location>
</feature>
<reference evidence="2 3" key="1">
    <citation type="journal article" date="2012" name="J. Bacteriol.">
        <title>Genome Sequence of Strain IMCC14465, Isolated from the East Sea, Belonging to the PS1 Clade of Alphaproteobacteria.</title>
        <authorList>
            <person name="Yang S.J."/>
            <person name="Kang I."/>
            <person name="Cho J.C."/>
        </authorList>
    </citation>
    <scope>NUCLEOTIDE SEQUENCE [LARGE SCALE GENOMIC DNA]</scope>
    <source>
        <strain evidence="2 3">IMCC14465</strain>
    </source>
</reference>
<dbReference type="OrthoDB" id="8443793at2"/>
<sequence>MSQDLELQASELQASELQASELEGADMNNEFSRIIDIAKIKPSGTRLETSGLEDECQALTKRLGVEALENLRLDVEINPWRKQGLRVEGVIQADIKQICGVSLEVMRQHIEEPLSFFLLPEHLTKGLSDNEDEDLPEALENGRADIGEIAIQTLSLGISPYPRKTDASMSYIESDDNEDDQKQDNPFAILEKLTPPIVD</sequence>
<evidence type="ECO:0000313" key="3">
    <source>
        <dbReference type="Proteomes" id="UP000004836"/>
    </source>
</evidence>
<dbReference type="eggNOG" id="COG1399">
    <property type="taxonomic scope" value="Bacteria"/>
</dbReference>
<dbReference type="AlphaFoldDB" id="J9A1Y3"/>
<organism evidence="2 3">
    <name type="scientific">alpha proteobacterium IMCC14465</name>
    <dbReference type="NCBI Taxonomy" id="1220535"/>
    <lineage>
        <taxon>Bacteria</taxon>
        <taxon>Pseudomonadati</taxon>
        <taxon>Pseudomonadota</taxon>
        <taxon>Alphaproteobacteria</taxon>
        <taxon>PS1 clade</taxon>
    </lineage>
</organism>
<dbReference type="InterPro" id="IPR003772">
    <property type="entry name" value="YceD"/>
</dbReference>
<dbReference type="EMBL" id="ALYF01000016">
    <property type="protein sequence ID" value="EJW20350.1"/>
    <property type="molecule type" value="Genomic_DNA"/>
</dbReference>
<name>J9A1Y3_9PROT</name>
<gene>
    <name evidence="2" type="ORF">IMCC14465_18790</name>
</gene>
<comment type="caution">
    <text evidence="2">The sequence shown here is derived from an EMBL/GenBank/DDBJ whole genome shotgun (WGS) entry which is preliminary data.</text>
</comment>
<evidence type="ECO:0000256" key="1">
    <source>
        <dbReference type="SAM" id="MobiDB-lite"/>
    </source>
</evidence>
<proteinExistence type="predicted"/>
<dbReference type="Pfam" id="PF02620">
    <property type="entry name" value="YceD"/>
    <property type="match status" value="1"/>
</dbReference>
<accession>J9A1Y3</accession>
<dbReference type="STRING" id="1220535.IMCC14465_18790"/>